<evidence type="ECO:0000313" key="1">
    <source>
        <dbReference type="EMBL" id="RIA22671.1"/>
    </source>
</evidence>
<dbReference type="RefSeq" id="WP_119693820.1">
    <property type="nucleotide sequence ID" value="NZ_QXDA01000004.1"/>
</dbReference>
<dbReference type="EMBL" id="QXDA01000004">
    <property type="protein sequence ID" value="RIA22671.1"/>
    <property type="molecule type" value="Genomic_DNA"/>
</dbReference>
<sequence>MINGLVINGAPINAGSMGGGVGPVVVEPRDCIIWDVRALLADEDVSHLLTGIVRVEQERGAATLADCSLLLDPGPVDPASYTGKSLSLHYLEWRGGVWVHYLLFDGWVVRPPFEPVDGVIDLLCSDRLQGAVEALSVAQVNALVAGSWSPDMFEDPVGRSRWDYAQERLGSRAASLNRLPGGGLVVTPWEATAPAFVFGEGVTLDRTLVWAPVDLDECTNLVELDALWRYPKLRERRDNFNWRHPDLDGLTGIGGFCVWHLSAGELPDIPMVEEGTTGAGYGAIFNKEWYRLPLTLEGGQNAGQWCDPEFVWTNTYADLLLGGSWTAARRWVQSVTENYAIRVEASASIEAVGEVSMRDRVAVDSSDQERVNTFAEAGWKGLEAGGSYEAPGDWVVNLREQSRWQQALVCAVATAYTQILKAHRGNRLSFQVPTSDAIGVTLQHTLRIEDQRCRCQAPVWLLTHELNIDDQTAITTITLGVSRGGGGVTDPITVPAPPAVPDGPGRSGPRNLVTQMGGRPDSPPFDESLPGFSGNYDTPFPGSEQYPRDFRVESPEINEFYVDELGLSTSARFRVAVPNDELEFL</sequence>
<evidence type="ECO:0000313" key="2">
    <source>
        <dbReference type="Proteomes" id="UP000265836"/>
    </source>
</evidence>
<organism evidence="1 2">
    <name type="scientific">Ectopseudomonas oleovorans</name>
    <name type="common">Pseudomonas oleovorans</name>
    <dbReference type="NCBI Taxonomy" id="301"/>
    <lineage>
        <taxon>Bacteria</taxon>
        <taxon>Pseudomonadati</taxon>
        <taxon>Pseudomonadota</taxon>
        <taxon>Gammaproteobacteria</taxon>
        <taxon>Pseudomonadales</taxon>
        <taxon>Pseudomonadaceae</taxon>
        <taxon>Ectopseudomonas</taxon>
    </lineage>
</organism>
<proteinExistence type="predicted"/>
<dbReference type="Proteomes" id="UP000265836">
    <property type="component" value="Unassembled WGS sequence"/>
</dbReference>
<dbReference type="AlphaFoldDB" id="A0A397MLY9"/>
<accession>A0A397MLY9</accession>
<reference evidence="1 2" key="1">
    <citation type="submission" date="2018-08" db="EMBL/GenBank/DDBJ databases">
        <title>Genome sequencing of rice bacterial endophytes.</title>
        <authorList>
            <person name="Venturi V."/>
        </authorList>
    </citation>
    <scope>NUCLEOTIDE SEQUENCE [LARGE SCALE GENOMIC DNA]</scope>
    <source>
        <strain evidence="1 2">E1205</strain>
    </source>
</reference>
<gene>
    <name evidence="1" type="ORF">DFO61_3361</name>
</gene>
<name>A0A397MLY9_ECTOL</name>
<protein>
    <submittedName>
        <fullName evidence="1">Uncharacterized protein</fullName>
    </submittedName>
</protein>
<comment type="caution">
    <text evidence="1">The sequence shown here is derived from an EMBL/GenBank/DDBJ whole genome shotgun (WGS) entry which is preliminary data.</text>
</comment>